<dbReference type="Gene3D" id="3.30.700.10">
    <property type="entry name" value="Glycoprotein, Type 4 Pilin"/>
    <property type="match status" value="1"/>
</dbReference>
<dbReference type="PANTHER" id="PTHR30093:SF2">
    <property type="entry name" value="TYPE II SECRETION SYSTEM PROTEIN H"/>
    <property type="match status" value="1"/>
</dbReference>
<dbReference type="PROSITE" id="PS00409">
    <property type="entry name" value="PROKAR_NTER_METHYL"/>
    <property type="match status" value="1"/>
</dbReference>
<dbReference type="InterPro" id="IPR012902">
    <property type="entry name" value="N_methyl_site"/>
</dbReference>
<keyword evidence="1" id="KW-1133">Transmembrane helix</keyword>
<dbReference type="InterPro" id="IPR045584">
    <property type="entry name" value="Pilin-like"/>
</dbReference>
<accession>A0A225EGE1</accession>
<evidence type="ECO:0000313" key="3">
    <source>
        <dbReference type="EMBL" id="OWK47395.1"/>
    </source>
</evidence>
<dbReference type="AlphaFoldDB" id="A0A225EGE1"/>
<dbReference type="EMBL" id="NIDE01000001">
    <property type="protein sequence ID" value="OWK47395.1"/>
    <property type="molecule type" value="Genomic_DNA"/>
</dbReference>
<name>A0A225EGE1_9BACT</name>
<dbReference type="Pfam" id="PF07963">
    <property type="entry name" value="N_methyl"/>
    <property type="match status" value="1"/>
</dbReference>
<reference evidence="4" key="1">
    <citation type="submission" date="2017-06" db="EMBL/GenBank/DDBJ databases">
        <title>Genome analysis of Fimbriiglobus ruber SP5, the first member of the order Planctomycetales with confirmed chitinolytic capability.</title>
        <authorList>
            <person name="Ravin N.V."/>
            <person name="Rakitin A.L."/>
            <person name="Ivanova A.A."/>
            <person name="Beletsky A.V."/>
            <person name="Kulichevskaya I.S."/>
            <person name="Mardanov A.V."/>
            <person name="Dedysh S.N."/>
        </authorList>
    </citation>
    <scope>NUCLEOTIDE SEQUENCE [LARGE SCALE GENOMIC DNA]</scope>
    <source>
        <strain evidence="4">SP5</strain>
    </source>
</reference>
<evidence type="ECO:0000256" key="1">
    <source>
        <dbReference type="SAM" id="Phobius"/>
    </source>
</evidence>
<keyword evidence="1" id="KW-0472">Membrane</keyword>
<gene>
    <name evidence="3" type="ORF">FRUB_01094</name>
</gene>
<feature type="domain" description="DUF1559" evidence="2">
    <location>
        <begin position="35"/>
        <end position="203"/>
    </location>
</feature>
<keyword evidence="4" id="KW-1185">Reference proteome</keyword>
<feature type="transmembrane region" description="Helical" evidence="1">
    <location>
        <begin position="12"/>
        <end position="34"/>
    </location>
</feature>
<dbReference type="SUPFAM" id="SSF54523">
    <property type="entry name" value="Pili subunits"/>
    <property type="match status" value="1"/>
</dbReference>
<evidence type="ECO:0000313" key="4">
    <source>
        <dbReference type="Proteomes" id="UP000214646"/>
    </source>
</evidence>
<proteinExistence type="predicted"/>
<keyword evidence="1" id="KW-0812">Transmembrane</keyword>
<comment type="caution">
    <text evidence="3">The sequence shown here is derived from an EMBL/GenBank/DDBJ whole genome shotgun (WGS) entry which is preliminary data.</text>
</comment>
<evidence type="ECO:0000259" key="2">
    <source>
        <dbReference type="Pfam" id="PF07596"/>
    </source>
</evidence>
<dbReference type="Pfam" id="PF07596">
    <property type="entry name" value="SBP_bac_10"/>
    <property type="match status" value="1"/>
</dbReference>
<dbReference type="Proteomes" id="UP000214646">
    <property type="component" value="Unassembled WGS sequence"/>
</dbReference>
<sequence length="212" mass="21962">MSSTLRRRSGFTLIELLVVIAIIAILIGLLLPAVQKVREAAARAKCSNNLKQLGIATHNCNDTYGVLPPAAAQQGGNNSVGLVNQITKNTTATVLFAFLPFVEQSSLYNSVIAGGGNVNSVSVGGKSSYGYVIPGYRCPSDSSPAGGSGLGNPAGPDATWAVANYVSNYLVFGNPSANNLEGTARIPASFPDGTSNVVIFGERFGQYGTTPY</sequence>
<organism evidence="3 4">
    <name type="scientific">Fimbriiglobus ruber</name>
    <dbReference type="NCBI Taxonomy" id="1908690"/>
    <lineage>
        <taxon>Bacteria</taxon>
        <taxon>Pseudomonadati</taxon>
        <taxon>Planctomycetota</taxon>
        <taxon>Planctomycetia</taxon>
        <taxon>Gemmatales</taxon>
        <taxon>Gemmataceae</taxon>
        <taxon>Fimbriiglobus</taxon>
    </lineage>
</organism>
<dbReference type="OrthoDB" id="255848at2"/>
<protein>
    <recommendedName>
        <fullName evidence="2">DUF1559 domain-containing protein</fullName>
    </recommendedName>
</protein>
<dbReference type="InterPro" id="IPR011453">
    <property type="entry name" value="DUF1559"/>
</dbReference>
<dbReference type="PANTHER" id="PTHR30093">
    <property type="entry name" value="GENERAL SECRETION PATHWAY PROTEIN G"/>
    <property type="match status" value="1"/>
</dbReference>
<dbReference type="NCBIfam" id="TIGR02532">
    <property type="entry name" value="IV_pilin_GFxxxE"/>
    <property type="match status" value="1"/>
</dbReference>
<dbReference type="RefSeq" id="WP_088252506.1">
    <property type="nucleotide sequence ID" value="NZ_NIDE01000001.1"/>
</dbReference>